<keyword evidence="2" id="KW-1133">Transmembrane helix</keyword>
<dbReference type="KEGG" id="ndp:E2C04_04770"/>
<organism evidence="3 4">
    <name type="scientific">Nocardioides daphniae</name>
    <dbReference type="NCBI Taxonomy" id="402297"/>
    <lineage>
        <taxon>Bacteria</taxon>
        <taxon>Bacillati</taxon>
        <taxon>Actinomycetota</taxon>
        <taxon>Actinomycetes</taxon>
        <taxon>Propionibacteriales</taxon>
        <taxon>Nocardioidaceae</taxon>
        <taxon>Nocardioides</taxon>
    </lineage>
</organism>
<dbReference type="RefSeq" id="WP_135831752.1">
    <property type="nucleotide sequence ID" value="NZ_CP038462.1"/>
</dbReference>
<feature type="transmembrane region" description="Helical" evidence="2">
    <location>
        <begin position="114"/>
        <end position="133"/>
    </location>
</feature>
<dbReference type="AlphaFoldDB" id="A0A4P7UAL4"/>
<protein>
    <submittedName>
        <fullName evidence="3">Uncharacterized protein</fullName>
    </submittedName>
</protein>
<accession>A0A4P7UAL4</accession>
<reference evidence="3 4" key="1">
    <citation type="journal article" date="2008" name="Int. J. Syst. Evol. Microbiol.">
        <title>Nocardioides daphniae sp. nov., isolated from Daphnia cucullata (Crustacea: Cladocera).</title>
        <authorList>
            <person name="Toth E.M."/>
            <person name="Keki Z."/>
            <person name="Homonnay Z.G."/>
            <person name="Borsodi A.K."/>
            <person name="Marialigeti K."/>
            <person name="Schumann P."/>
        </authorList>
    </citation>
    <scope>NUCLEOTIDE SEQUENCE [LARGE SCALE GENOMIC DNA]</scope>
    <source>
        <strain evidence="3 4">JCM 16608</strain>
    </source>
</reference>
<proteinExistence type="predicted"/>
<gene>
    <name evidence="3" type="ORF">E2C04_04770</name>
</gene>
<evidence type="ECO:0000313" key="3">
    <source>
        <dbReference type="EMBL" id="QCC76704.1"/>
    </source>
</evidence>
<sequence length="183" mass="20165">MNISDYAAPLATVAVAVISALAARLTATRQTREVQQLKLLIETTKETAAESPEGKALRAQLLYEVEFYAARNSGRDKGTYFATWAMVVLSLVAFVYFAWLALDSITPESVDYSTSALLSLPAVASAVVAIVYGGRVDRIKKARDARARRDSTLKEISNYEAQVRAMESLGMPKKMIDEWVRKP</sequence>
<keyword evidence="1" id="KW-0175">Coiled coil</keyword>
<keyword evidence="2" id="KW-0472">Membrane</keyword>
<dbReference type="Proteomes" id="UP000297025">
    <property type="component" value="Chromosome"/>
</dbReference>
<feature type="transmembrane region" description="Helical" evidence="2">
    <location>
        <begin position="81"/>
        <end position="102"/>
    </location>
</feature>
<name>A0A4P7UAL4_9ACTN</name>
<dbReference type="EMBL" id="CP038462">
    <property type="protein sequence ID" value="QCC76704.1"/>
    <property type="molecule type" value="Genomic_DNA"/>
</dbReference>
<evidence type="ECO:0000256" key="1">
    <source>
        <dbReference type="SAM" id="Coils"/>
    </source>
</evidence>
<keyword evidence="2" id="KW-0812">Transmembrane</keyword>
<feature type="coiled-coil region" evidence="1">
    <location>
        <begin position="142"/>
        <end position="169"/>
    </location>
</feature>
<evidence type="ECO:0000313" key="4">
    <source>
        <dbReference type="Proteomes" id="UP000297025"/>
    </source>
</evidence>
<evidence type="ECO:0000256" key="2">
    <source>
        <dbReference type="SAM" id="Phobius"/>
    </source>
</evidence>
<feature type="transmembrane region" description="Helical" evidence="2">
    <location>
        <begin position="6"/>
        <end position="27"/>
    </location>
</feature>